<evidence type="ECO:0000256" key="9">
    <source>
        <dbReference type="ARBA" id="ARBA00023170"/>
    </source>
</evidence>
<dbReference type="InterPro" id="IPR013088">
    <property type="entry name" value="Znf_NHR/GATA"/>
</dbReference>
<evidence type="ECO:0000256" key="11">
    <source>
        <dbReference type="RuleBase" id="RU004334"/>
    </source>
</evidence>
<feature type="domain" description="NR LBD" evidence="14">
    <location>
        <begin position="153"/>
        <end position="398"/>
    </location>
</feature>
<proteinExistence type="inferred from homology"/>
<dbReference type="SUPFAM" id="SSF48508">
    <property type="entry name" value="Nuclear receptor ligand-binding domain"/>
    <property type="match status" value="1"/>
</dbReference>
<dbReference type="InterPro" id="IPR035500">
    <property type="entry name" value="NHR-like_dom_sf"/>
</dbReference>
<dbReference type="GO" id="GO:0008270">
    <property type="term" value="F:zinc ion binding"/>
    <property type="evidence" value="ECO:0007669"/>
    <property type="project" value="UniProtKB-KW"/>
</dbReference>
<comment type="caution">
    <text evidence="15">The sequence shown here is derived from an EMBL/GenBank/DDBJ whole genome shotgun (WGS) entry which is preliminary data.</text>
</comment>
<dbReference type="PROSITE" id="PS00031">
    <property type="entry name" value="NUCLEAR_REC_DBD_1"/>
    <property type="match status" value="1"/>
</dbReference>
<dbReference type="InterPro" id="IPR000536">
    <property type="entry name" value="Nucl_hrmn_rcpt_lig-bd"/>
</dbReference>
<dbReference type="PROSITE" id="PS51843">
    <property type="entry name" value="NR_LBD"/>
    <property type="match status" value="1"/>
</dbReference>
<dbReference type="SUPFAM" id="SSF57716">
    <property type="entry name" value="Glucocorticoid receptor-like (DNA-binding domain)"/>
    <property type="match status" value="1"/>
</dbReference>
<keyword evidence="3 11" id="KW-0479">Metal-binding</keyword>
<dbReference type="Proteomes" id="UP001175271">
    <property type="component" value="Unassembled WGS sequence"/>
</dbReference>
<protein>
    <recommendedName>
        <fullName evidence="17">Nuclear receptor domain-containing protein</fullName>
    </recommendedName>
</protein>
<evidence type="ECO:0000256" key="6">
    <source>
        <dbReference type="ARBA" id="ARBA00023015"/>
    </source>
</evidence>
<dbReference type="PROSITE" id="PS51030">
    <property type="entry name" value="NUCLEAR_REC_DBD_2"/>
    <property type="match status" value="1"/>
</dbReference>
<evidence type="ECO:0000313" key="16">
    <source>
        <dbReference type="Proteomes" id="UP001175271"/>
    </source>
</evidence>
<dbReference type="PANTHER" id="PTHR45680">
    <property type="entry name" value="NUCLEAR HORMONE RECEPTOR FAMILY"/>
    <property type="match status" value="1"/>
</dbReference>
<dbReference type="InterPro" id="IPR051152">
    <property type="entry name" value="C.elegans_Orphan_NR"/>
</dbReference>
<keyword evidence="5 11" id="KW-0862">Zinc</keyword>
<evidence type="ECO:0000256" key="4">
    <source>
        <dbReference type="ARBA" id="ARBA00022771"/>
    </source>
</evidence>
<gene>
    <name evidence="15" type="ORF">QR680_006045</name>
</gene>
<evidence type="ECO:0000259" key="14">
    <source>
        <dbReference type="PROSITE" id="PS51843"/>
    </source>
</evidence>
<keyword evidence="10 11" id="KW-0539">Nucleus</keyword>
<evidence type="ECO:0000259" key="13">
    <source>
        <dbReference type="PROSITE" id="PS51030"/>
    </source>
</evidence>
<keyword evidence="6 11" id="KW-0805">Transcription regulation</keyword>
<dbReference type="Gene3D" id="1.10.565.10">
    <property type="entry name" value="Retinoid X Receptor"/>
    <property type="match status" value="1"/>
</dbReference>
<evidence type="ECO:0008006" key="17">
    <source>
        <dbReference type="Google" id="ProtNLM"/>
    </source>
</evidence>
<dbReference type="Pfam" id="PF00105">
    <property type="entry name" value="zf-C4"/>
    <property type="match status" value="1"/>
</dbReference>
<dbReference type="SMART" id="SM00430">
    <property type="entry name" value="HOLI"/>
    <property type="match status" value="1"/>
</dbReference>
<keyword evidence="16" id="KW-1185">Reference proteome</keyword>
<reference evidence="15" key="1">
    <citation type="submission" date="2023-06" db="EMBL/GenBank/DDBJ databases">
        <title>Genomic analysis of the entomopathogenic nematode Steinernema hermaphroditum.</title>
        <authorList>
            <person name="Schwarz E.M."/>
            <person name="Heppert J.K."/>
            <person name="Baniya A."/>
            <person name="Schwartz H.T."/>
            <person name="Tan C.-H."/>
            <person name="Antoshechkin I."/>
            <person name="Sternberg P.W."/>
            <person name="Goodrich-Blair H."/>
            <person name="Dillman A.R."/>
        </authorList>
    </citation>
    <scope>NUCLEOTIDE SEQUENCE</scope>
    <source>
        <strain evidence="15">PS9179</strain>
        <tissue evidence="15">Whole animal</tissue>
    </source>
</reference>
<evidence type="ECO:0000256" key="2">
    <source>
        <dbReference type="ARBA" id="ARBA00005993"/>
    </source>
</evidence>
<dbReference type="GO" id="GO:0003700">
    <property type="term" value="F:DNA-binding transcription factor activity"/>
    <property type="evidence" value="ECO:0007669"/>
    <property type="project" value="InterPro"/>
</dbReference>
<dbReference type="GO" id="GO:0005634">
    <property type="term" value="C:nucleus"/>
    <property type="evidence" value="ECO:0007669"/>
    <property type="project" value="UniProtKB-SubCell"/>
</dbReference>
<evidence type="ECO:0000256" key="5">
    <source>
        <dbReference type="ARBA" id="ARBA00022833"/>
    </source>
</evidence>
<feature type="compositionally biased region" description="Basic and acidic residues" evidence="12">
    <location>
        <begin position="96"/>
        <end position="106"/>
    </location>
</feature>
<dbReference type="AlphaFoldDB" id="A0AA39HVG8"/>
<sequence length="400" mass="45645">MSSSPPGVSESLCVVCGAEAHGIHFQVNSCRACAAFFRRSAVCGKKYKCRRASYNCDVSKDAFQQCRRCRYQKCQEVGMTLEGVKQQSKKAPVEVAEPRHRTREPSDSSPLPHIASSGYRTGTFNGHRHTCNLHHLKHSIISILEGQDQPSTSSKSILQPLIDAFRIPKPDNIEVMESVDFGVYITFFHEDLRRVASWMMCSNHFADLPTMDKWRMFCSFWSAYRSIERCARTTEFLGVDCPLAVVLFTENIAVNLSSFRLKLGMEEAKEGAALEHVNSVNLCMLNTFVIPMKNLELTTEEVVFLLLYKMWSVQYVKGLSQSTYEIADDVLTRICDEIHEYYTRKMKMVNYSLRFSQIMRLLTELEGFLRYRRNAEITADVFGIFGCELKDSEFHGADGE</sequence>
<evidence type="ECO:0000256" key="12">
    <source>
        <dbReference type="SAM" id="MobiDB-lite"/>
    </source>
</evidence>
<dbReference type="Gene3D" id="3.30.50.10">
    <property type="entry name" value="Erythroid Transcription Factor GATA-1, subunit A"/>
    <property type="match status" value="1"/>
</dbReference>
<keyword evidence="7 11" id="KW-0238">DNA-binding</keyword>
<evidence type="ECO:0000256" key="3">
    <source>
        <dbReference type="ARBA" id="ARBA00022723"/>
    </source>
</evidence>
<name>A0AA39HVG8_9BILA</name>
<dbReference type="CDD" id="cd06960">
    <property type="entry name" value="NR_DBD_HNF4A"/>
    <property type="match status" value="1"/>
</dbReference>
<dbReference type="SMART" id="SM00399">
    <property type="entry name" value="ZnF_C4"/>
    <property type="match status" value="1"/>
</dbReference>
<keyword evidence="8 11" id="KW-0804">Transcription</keyword>
<dbReference type="PANTHER" id="PTHR45680:SF23">
    <property type="entry name" value="NUCLEAR HORMONE RECEPTOR FAMILY"/>
    <property type="match status" value="1"/>
</dbReference>
<keyword evidence="4 11" id="KW-0863">Zinc-finger</keyword>
<accession>A0AA39HVG8</accession>
<dbReference type="EMBL" id="JAUCMV010000003">
    <property type="protein sequence ID" value="KAK0412121.1"/>
    <property type="molecule type" value="Genomic_DNA"/>
</dbReference>
<comment type="subcellular location">
    <subcellularLocation>
        <location evidence="1 11">Nucleus</location>
    </subcellularLocation>
</comment>
<feature type="domain" description="Nuclear receptor" evidence="13">
    <location>
        <begin position="10"/>
        <end position="86"/>
    </location>
</feature>
<evidence type="ECO:0000256" key="1">
    <source>
        <dbReference type="ARBA" id="ARBA00004123"/>
    </source>
</evidence>
<organism evidence="15 16">
    <name type="scientific">Steinernema hermaphroditum</name>
    <dbReference type="NCBI Taxonomy" id="289476"/>
    <lineage>
        <taxon>Eukaryota</taxon>
        <taxon>Metazoa</taxon>
        <taxon>Ecdysozoa</taxon>
        <taxon>Nematoda</taxon>
        <taxon>Chromadorea</taxon>
        <taxon>Rhabditida</taxon>
        <taxon>Tylenchina</taxon>
        <taxon>Panagrolaimomorpha</taxon>
        <taxon>Strongyloidoidea</taxon>
        <taxon>Steinernematidae</taxon>
        <taxon>Steinernema</taxon>
    </lineage>
</organism>
<evidence type="ECO:0000313" key="15">
    <source>
        <dbReference type="EMBL" id="KAK0412121.1"/>
    </source>
</evidence>
<dbReference type="PRINTS" id="PR00047">
    <property type="entry name" value="STROIDFINGER"/>
</dbReference>
<evidence type="ECO:0000256" key="8">
    <source>
        <dbReference type="ARBA" id="ARBA00023163"/>
    </source>
</evidence>
<dbReference type="InterPro" id="IPR001628">
    <property type="entry name" value="Znf_hrmn_rcpt"/>
</dbReference>
<evidence type="ECO:0000256" key="10">
    <source>
        <dbReference type="ARBA" id="ARBA00023242"/>
    </source>
</evidence>
<feature type="region of interest" description="Disordered" evidence="12">
    <location>
        <begin position="88"/>
        <end position="113"/>
    </location>
</feature>
<keyword evidence="9 11" id="KW-0675">Receptor</keyword>
<dbReference type="InterPro" id="IPR049636">
    <property type="entry name" value="HNF4-like_DBD"/>
</dbReference>
<evidence type="ECO:0000256" key="7">
    <source>
        <dbReference type="ARBA" id="ARBA00023125"/>
    </source>
</evidence>
<dbReference type="Pfam" id="PF00104">
    <property type="entry name" value="Hormone_recep"/>
    <property type="match status" value="1"/>
</dbReference>
<dbReference type="GO" id="GO:0000978">
    <property type="term" value="F:RNA polymerase II cis-regulatory region sequence-specific DNA binding"/>
    <property type="evidence" value="ECO:0007669"/>
    <property type="project" value="InterPro"/>
</dbReference>
<comment type="similarity">
    <text evidence="2 11">Belongs to the nuclear hormone receptor family.</text>
</comment>